<feature type="compositionally biased region" description="Polar residues" evidence="5">
    <location>
        <begin position="330"/>
        <end position="347"/>
    </location>
</feature>
<feature type="compositionally biased region" description="Polar residues" evidence="5">
    <location>
        <begin position="452"/>
        <end position="478"/>
    </location>
</feature>
<dbReference type="PANTHER" id="PTHR23112:SF0">
    <property type="entry name" value="TRANSMEMBRANE PROTEIN 116"/>
    <property type="match status" value="1"/>
</dbReference>
<dbReference type="InterPro" id="IPR017452">
    <property type="entry name" value="GPCR_Rhodpsn_7TM"/>
</dbReference>
<keyword evidence="2 6" id="KW-0812">Transmembrane</keyword>
<feature type="region of interest" description="Disordered" evidence="5">
    <location>
        <begin position="1"/>
        <end position="20"/>
    </location>
</feature>
<feature type="region of interest" description="Disordered" evidence="5">
    <location>
        <begin position="279"/>
        <end position="314"/>
    </location>
</feature>
<gene>
    <name evidence="8" type="ORF">BDZ90DRAFT_229866</name>
</gene>
<evidence type="ECO:0000256" key="6">
    <source>
        <dbReference type="SAM" id="Phobius"/>
    </source>
</evidence>
<dbReference type="InterPro" id="IPR022596">
    <property type="entry name" value="GPR1/2/3_C"/>
</dbReference>
<proteinExistence type="predicted"/>
<dbReference type="InterPro" id="IPR023041">
    <property type="entry name" value="Glucose_rcpt_Git3-like_N"/>
</dbReference>
<feature type="compositionally biased region" description="Low complexity" evidence="5">
    <location>
        <begin position="7"/>
        <end position="17"/>
    </location>
</feature>
<dbReference type="OrthoDB" id="100006at2759"/>
<feature type="transmembrane region" description="Helical" evidence="6">
    <location>
        <begin position="755"/>
        <end position="773"/>
    </location>
</feature>
<evidence type="ECO:0000256" key="3">
    <source>
        <dbReference type="ARBA" id="ARBA00022989"/>
    </source>
</evidence>
<feature type="region of interest" description="Disordered" evidence="5">
    <location>
        <begin position="330"/>
        <end position="510"/>
    </location>
</feature>
<dbReference type="Pfam" id="PF11710">
    <property type="entry name" value="Git3"/>
    <property type="match status" value="1"/>
</dbReference>
<dbReference type="Pfam" id="PF11970">
    <property type="entry name" value="GPR_Gpa2_C"/>
    <property type="match status" value="1"/>
</dbReference>
<reference evidence="8 9" key="1">
    <citation type="journal article" date="2018" name="Mol. Biol. Evol.">
        <title>Broad Genomic Sampling Reveals a Smut Pathogenic Ancestry of the Fungal Clade Ustilaginomycotina.</title>
        <authorList>
            <person name="Kijpornyongpan T."/>
            <person name="Mondo S.J."/>
            <person name="Barry K."/>
            <person name="Sandor L."/>
            <person name="Lee J."/>
            <person name="Lipzen A."/>
            <person name="Pangilinan J."/>
            <person name="LaButti K."/>
            <person name="Hainaut M."/>
            <person name="Henrissat B."/>
            <person name="Grigoriev I.V."/>
            <person name="Spatafora J.W."/>
            <person name="Aime M.C."/>
        </authorList>
    </citation>
    <scope>NUCLEOTIDE SEQUENCE [LARGE SCALE GENOMIC DNA]</scope>
    <source>
        <strain evidence="8 9">MCA 5214</strain>
    </source>
</reference>
<evidence type="ECO:0000256" key="1">
    <source>
        <dbReference type="ARBA" id="ARBA00004141"/>
    </source>
</evidence>
<comment type="subcellular location">
    <subcellularLocation>
        <location evidence="1">Membrane</location>
        <topology evidence="1">Multi-pass membrane protein</topology>
    </subcellularLocation>
</comment>
<feature type="compositionally biased region" description="Basic and acidic residues" evidence="5">
    <location>
        <begin position="284"/>
        <end position="314"/>
    </location>
</feature>
<evidence type="ECO:0000313" key="9">
    <source>
        <dbReference type="Proteomes" id="UP000245884"/>
    </source>
</evidence>
<dbReference type="AlphaFoldDB" id="A0A316V009"/>
<dbReference type="RefSeq" id="XP_025365488.1">
    <property type="nucleotide sequence ID" value="XM_025505248.1"/>
</dbReference>
<feature type="region of interest" description="Disordered" evidence="5">
    <location>
        <begin position="627"/>
        <end position="703"/>
    </location>
</feature>
<dbReference type="GO" id="GO:0005886">
    <property type="term" value="C:plasma membrane"/>
    <property type="evidence" value="ECO:0007669"/>
    <property type="project" value="TreeGrafter"/>
</dbReference>
<dbReference type="PROSITE" id="PS50262">
    <property type="entry name" value="G_PROTEIN_RECEP_F1_2"/>
    <property type="match status" value="1"/>
</dbReference>
<dbReference type="GO" id="GO:0004930">
    <property type="term" value="F:G protein-coupled receptor activity"/>
    <property type="evidence" value="ECO:0007669"/>
    <property type="project" value="TreeGrafter"/>
</dbReference>
<feature type="transmembrane region" description="Helical" evidence="6">
    <location>
        <begin position="116"/>
        <end position="138"/>
    </location>
</feature>
<dbReference type="GO" id="GO:0007189">
    <property type="term" value="P:adenylate cyclase-activating G protein-coupled receptor signaling pathway"/>
    <property type="evidence" value="ECO:0007669"/>
    <property type="project" value="TreeGrafter"/>
</dbReference>
<evidence type="ECO:0000313" key="8">
    <source>
        <dbReference type="EMBL" id="PWN30876.1"/>
    </source>
</evidence>
<dbReference type="Proteomes" id="UP000245884">
    <property type="component" value="Unassembled WGS sequence"/>
</dbReference>
<dbReference type="PANTHER" id="PTHR23112">
    <property type="entry name" value="G PROTEIN-COUPLED RECEPTOR 157-RELATED"/>
    <property type="match status" value="1"/>
</dbReference>
<dbReference type="Gene3D" id="1.20.1070.10">
    <property type="entry name" value="Rhodopsin 7-helix transmembrane proteins"/>
    <property type="match status" value="1"/>
</dbReference>
<dbReference type="SUPFAM" id="SSF81321">
    <property type="entry name" value="Family A G protein-coupled receptor-like"/>
    <property type="match status" value="1"/>
</dbReference>
<dbReference type="CDD" id="cd00637">
    <property type="entry name" value="7tm_classA_rhodopsin-like"/>
    <property type="match status" value="1"/>
</dbReference>
<dbReference type="EMBL" id="KZ819662">
    <property type="protein sequence ID" value="PWN30876.1"/>
    <property type="molecule type" value="Genomic_DNA"/>
</dbReference>
<protein>
    <recommendedName>
        <fullName evidence="7">G-protein coupled receptors family 1 profile domain-containing protein</fullName>
    </recommendedName>
</protein>
<dbReference type="GeneID" id="37027071"/>
<feature type="transmembrane region" description="Helical" evidence="6">
    <location>
        <begin position="85"/>
        <end position="104"/>
    </location>
</feature>
<feature type="transmembrane region" description="Helical" evidence="6">
    <location>
        <begin position="165"/>
        <end position="183"/>
    </location>
</feature>
<feature type="transmembrane region" description="Helical" evidence="6">
    <location>
        <begin position="195"/>
        <end position="215"/>
    </location>
</feature>
<feature type="transmembrane region" description="Helical" evidence="6">
    <location>
        <begin position="714"/>
        <end position="735"/>
    </location>
</feature>
<keyword evidence="4 6" id="KW-0472">Membrane</keyword>
<feature type="region of interest" description="Disordered" evidence="5">
    <location>
        <begin position="815"/>
        <end position="837"/>
    </location>
</feature>
<feature type="compositionally biased region" description="Basic and acidic residues" evidence="5">
    <location>
        <begin position="481"/>
        <end position="490"/>
    </location>
</feature>
<evidence type="ECO:0000256" key="5">
    <source>
        <dbReference type="SAM" id="MobiDB-lite"/>
    </source>
</evidence>
<sequence length="837" mass="89764">MSRAEMRAAATKATARRWSPSRRSTLSATLHGTRILFFLTLALFAANVVGQDATSVASPSPTPGRGVEGTGSEKSLGSHANIVDISIALASLLGCIIIIAPYLLKKQSRKLRHALIVGLATSDLISALTIIASTSYLLNGGNLIEASRFCTFLGFALSSATYTQHFWNLCILVITYMILVHPLSGFTMTIERRVLWLWPIIWILAFAINGFAWGFAGFGYSGGYCYLGKGAGMDFVYLFPLVPRCIVVAITLVLYTRLFFFLRRTNLLNKTGSTRSGSIARSIASERRDTPPRIGEYKGSDETKREDNSSSESHRNKFYLPFLRLNGAASTRAGSDTSHGRSPTSPFKSRKHSGPSPTLLPIEMSNYAMTGPAPLSAPLPSGRSPRDVGTPSIEPPLSPKSTGPAGQPQGDPFDRMPAPYLTAGVGSDSTAPPRRSRSLSEVHRRRSDGGAESTTAAVEPSTPSVASLQRTNTGTSGSRDPLCKDERISSDADEEEDEIPNYNTWAGLSPMKPRRDTRDFNMVTAPREHLRHYAIKGGASKAAGRRPSTAPTLQRAPSTPTTPTLSLTPEHAPLAVVGGQTNSPSSSRRPSAPSEVAIAIPAEHAQAPPSRGTAAAYETAMGDDWTWGMDVTRAGGGSGGGGRRGSMLPSQLRTSSKDRRSTLKTGGAGGAAAGVASRSPSNANAVGLSSHASSSTDEHGVENMGSTLNRQASALLLLYPLAYIILFSISLARLIRDLVSTEHRTTSQDTLNNVARWLILAQGALDCIIFKLIEQQFRARMKRKRARARGEDPGTTSTQKAWTWTIHGAKRMLQGGTAARERSKEEDLDFRRPSGGV</sequence>
<feature type="compositionally biased region" description="Low complexity" evidence="5">
    <location>
        <begin position="557"/>
        <end position="569"/>
    </location>
</feature>
<evidence type="ECO:0000256" key="4">
    <source>
        <dbReference type="ARBA" id="ARBA00023136"/>
    </source>
</evidence>
<feature type="compositionally biased region" description="Gly residues" evidence="5">
    <location>
        <begin position="634"/>
        <end position="644"/>
    </location>
</feature>
<accession>A0A316V009</accession>
<organism evidence="8 9">
    <name type="scientific">Jaminaea rosea</name>
    <dbReference type="NCBI Taxonomy" id="1569628"/>
    <lineage>
        <taxon>Eukaryota</taxon>
        <taxon>Fungi</taxon>
        <taxon>Dikarya</taxon>
        <taxon>Basidiomycota</taxon>
        <taxon>Ustilaginomycotina</taxon>
        <taxon>Exobasidiomycetes</taxon>
        <taxon>Microstromatales</taxon>
        <taxon>Microstromatales incertae sedis</taxon>
        <taxon>Jaminaea</taxon>
    </lineage>
</organism>
<evidence type="ECO:0000259" key="7">
    <source>
        <dbReference type="PROSITE" id="PS50262"/>
    </source>
</evidence>
<feature type="compositionally biased region" description="Basic and acidic residues" evidence="5">
    <location>
        <begin position="819"/>
        <end position="837"/>
    </location>
</feature>
<keyword evidence="9" id="KW-1185">Reference proteome</keyword>
<feature type="transmembrane region" description="Helical" evidence="6">
    <location>
        <begin position="235"/>
        <end position="260"/>
    </location>
</feature>
<name>A0A316V009_9BASI</name>
<feature type="domain" description="G-protein coupled receptors family 1 profile" evidence="7">
    <location>
        <begin position="94"/>
        <end position="288"/>
    </location>
</feature>
<feature type="region of interest" description="Disordered" evidence="5">
    <location>
        <begin position="535"/>
        <end position="569"/>
    </location>
</feature>
<evidence type="ECO:0000256" key="2">
    <source>
        <dbReference type="ARBA" id="ARBA00022692"/>
    </source>
</evidence>
<keyword evidence="3 6" id="KW-1133">Transmembrane helix</keyword>
<dbReference type="STRING" id="1569628.A0A316V009"/>